<dbReference type="Proteomes" id="UP000007947">
    <property type="component" value="Chromosome"/>
</dbReference>
<dbReference type="eggNOG" id="COG0346">
    <property type="taxonomic scope" value="Bacteria"/>
</dbReference>
<reference evidence="1 2" key="1">
    <citation type="submission" date="2011-05" db="EMBL/GenBank/DDBJ databases">
        <title>Whole genome sequence of Microlunatus phosphovorus NM-1.</title>
        <authorList>
            <person name="Hosoyama A."/>
            <person name="Sasaki K."/>
            <person name="Harada T."/>
            <person name="Igarashi R."/>
            <person name="Kawakoshi A."/>
            <person name="Sasagawa M."/>
            <person name="Fukada J."/>
            <person name="Nakamura S."/>
            <person name="Katano Y."/>
            <person name="Hanada S."/>
            <person name="Kamagata Y."/>
            <person name="Nakamura N."/>
            <person name="Yamazaki S."/>
            <person name="Fujita N."/>
        </authorList>
    </citation>
    <scope>NUCLEOTIDE SEQUENCE [LARGE SCALE GENOMIC DNA]</scope>
    <source>
        <strain evidence="2">ATCC 700054 / DSM 10555 / JCM 9379 / NBRC 101784 / NCIMB 13414 / VKM Ac-1990 / NM-1</strain>
    </source>
</reference>
<dbReference type="OrthoDB" id="197463at2"/>
<gene>
    <name evidence="1" type="ordered locus">MLP_18980</name>
</gene>
<evidence type="ECO:0000313" key="1">
    <source>
        <dbReference type="EMBL" id="BAK34912.1"/>
    </source>
</evidence>
<dbReference type="RefSeq" id="WP_013862786.1">
    <property type="nucleotide sequence ID" value="NC_015635.1"/>
</dbReference>
<evidence type="ECO:0008006" key="3">
    <source>
        <dbReference type="Google" id="ProtNLM"/>
    </source>
</evidence>
<dbReference type="KEGG" id="mph:MLP_18980"/>
<dbReference type="STRING" id="1032480.MLP_18980"/>
<evidence type="ECO:0000313" key="2">
    <source>
        <dbReference type="Proteomes" id="UP000007947"/>
    </source>
</evidence>
<protein>
    <recommendedName>
        <fullName evidence="3">VOC domain-containing protein</fullName>
    </recommendedName>
</protein>
<dbReference type="AlphaFoldDB" id="F5XT40"/>
<keyword evidence="2" id="KW-1185">Reference proteome</keyword>
<sequence>MVCRATLVERGVRVGEIFHDATGVFHHAGTADRVPRPAPDRRSYGSFMSMTDPEGNEWVVQEITQRIPGRITQASYGARADLASALRAAAAAHGAHEGRLGHEDANWPEWYADYLLNEQLGQPLPG</sequence>
<organism evidence="1 2">
    <name type="scientific">Microlunatus phosphovorus (strain ATCC 700054 / DSM 10555 / JCM 9379 / NBRC 101784 / NCIMB 13414 / VKM Ac-1990 / NM-1)</name>
    <dbReference type="NCBI Taxonomy" id="1032480"/>
    <lineage>
        <taxon>Bacteria</taxon>
        <taxon>Bacillati</taxon>
        <taxon>Actinomycetota</taxon>
        <taxon>Actinomycetes</taxon>
        <taxon>Propionibacteriales</taxon>
        <taxon>Propionibacteriaceae</taxon>
        <taxon>Microlunatus</taxon>
    </lineage>
</organism>
<accession>F5XT40</accession>
<proteinExistence type="predicted"/>
<dbReference type="EMBL" id="AP012204">
    <property type="protein sequence ID" value="BAK34912.1"/>
    <property type="molecule type" value="Genomic_DNA"/>
</dbReference>
<dbReference type="HOGENOM" id="CLU_1978972_0_0_11"/>
<name>F5XT40_MICPN</name>